<dbReference type="InParanoid" id="A0A2S8SR08"/>
<comment type="caution">
    <text evidence="2">The sequence shown here is derived from an EMBL/GenBank/DDBJ whole genome shotgun (WGS) entry which is preliminary data.</text>
</comment>
<evidence type="ECO:0008006" key="4">
    <source>
        <dbReference type="Google" id="ProtNLM"/>
    </source>
</evidence>
<keyword evidence="1" id="KW-0472">Membrane</keyword>
<organism evidence="2 3">
    <name type="scientific">Abditibacterium utsteinense</name>
    <dbReference type="NCBI Taxonomy" id="1960156"/>
    <lineage>
        <taxon>Bacteria</taxon>
        <taxon>Pseudomonadati</taxon>
        <taxon>Abditibacteriota</taxon>
        <taxon>Abditibacteriia</taxon>
        <taxon>Abditibacteriales</taxon>
        <taxon>Abditibacteriaceae</taxon>
        <taxon>Abditibacterium</taxon>
    </lineage>
</organism>
<keyword evidence="3" id="KW-1185">Reference proteome</keyword>
<keyword evidence="1" id="KW-1133">Transmembrane helix</keyword>
<feature type="transmembrane region" description="Helical" evidence="1">
    <location>
        <begin position="113"/>
        <end position="133"/>
    </location>
</feature>
<evidence type="ECO:0000313" key="2">
    <source>
        <dbReference type="EMBL" id="PQV63244.1"/>
    </source>
</evidence>
<gene>
    <name evidence="2" type="ORF">B1R32_11470</name>
</gene>
<proteinExistence type="predicted"/>
<name>A0A2S8SR08_9BACT</name>
<dbReference type="RefSeq" id="WP_106380657.1">
    <property type="nucleotide sequence ID" value="NZ_NIGF01000014.1"/>
</dbReference>
<accession>A0A2S8SR08</accession>
<feature type="transmembrane region" description="Helical" evidence="1">
    <location>
        <begin position="74"/>
        <end position="92"/>
    </location>
</feature>
<evidence type="ECO:0000313" key="3">
    <source>
        <dbReference type="Proteomes" id="UP000237684"/>
    </source>
</evidence>
<reference evidence="2 3" key="1">
    <citation type="journal article" date="2018" name="Syst. Appl. Microbiol.">
        <title>Abditibacterium utsteinense sp. nov., the first cultivated member of candidate phylum FBP, isolated from ice-free Antarctic soil samples.</title>
        <authorList>
            <person name="Tahon G."/>
            <person name="Tytgat B."/>
            <person name="Lebbe L."/>
            <person name="Carlier A."/>
            <person name="Willems A."/>
        </authorList>
    </citation>
    <scope>NUCLEOTIDE SEQUENCE [LARGE SCALE GENOMIC DNA]</scope>
    <source>
        <strain evidence="2 3">LMG 29911</strain>
    </source>
</reference>
<feature type="transmembrane region" description="Helical" evidence="1">
    <location>
        <begin position="162"/>
        <end position="182"/>
    </location>
</feature>
<keyword evidence="1" id="KW-0812">Transmembrane</keyword>
<feature type="transmembrane region" description="Helical" evidence="1">
    <location>
        <begin position="30"/>
        <end position="54"/>
    </location>
</feature>
<dbReference type="Proteomes" id="UP000237684">
    <property type="component" value="Unassembled WGS sequence"/>
</dbReference>
<dbReference type="OrthoDB" id="5524320at2"/>
<dbReference type="AlphaFoldDB" id="A0A2S8SR08"/>
<protein>
    <recommendedName>
        <fullName evidence="4">DUF4149 domain-containing protein</fullName>
    </recommendedName>
</protein>
<dbReference type="EMBL" id="NIGF01000014">
    <property type="protein sequence ID" value="PQV63244.1"/>
    <property type="molecule type" value="Genomic_DNA"/>
</dbReference>
<sequence>MKTIKPDVQKIKGYLPHREVEKKPGVVTRALYDIGLGVWFGGSLFGILAMNPAVEVLDDPEERGKMVDEGWARFQPYGALGLGVATITHFIMRRRAPRKPSETYKMVALLKDFLIVGAGVSSIASLALGEYAVDDYTPVESATEGTDETPDDVEKAQSGLSIASWAQLVCGVGVLVAGAVLASERDKS</sequence>
<evidence type="ECO:0000256" key="1">
    <source>
        <dbReference type="SAM" id="Phobius"/>
    </source>
</evidence>